<evidence type="ECO:0000256" key="11">
    <source>
        <dbReference type="ARBA" id="ARBA00022741"/>
    </source>
</evidence>
<keyword evidence="11" id="KW-0547">Nucleotide-binding</keyword>
<dbReference type="GO" id="GO:0046872">
    <property type="term" value="F:metal ion binding"/>
    <property type="evidence" value="ECO:0007669"/>
    <property type="project" value="UniProtKB-KW"/>
</dbReference>
<dbReference type="CDD" id="cd00318">
    <property type="entry name" value="Phosphoglycerate_kinase"/>
    <property type="match status" value="1"/>
</dbReference>
<dbReference type="PIRSF" id="PIRSF000724">
    <property type="entry name" value="Pgk"/>
    <property type="match status" value="1"/>
</dbReference>
<evidence type="ECO:0000256" key="5">
    <source>
        <dbReference type="ARBA" id="ARBA00008982"/>
    </source>
</evidence>
<dbReference type="GO" id="GO:0005524">
    <property type="term" value="F:ATP binding"/>
    <property type="evidence" value="ECO:0007669"/>
    <property type="project" value="UniProtKB-KW"/>
</dbReference>
<dbReference type="Proteomes" id="UP000268162">
    <property type="component" value="Unassembled WGS sequence"/>
</dbReference>
<evidence type="ECO:0000256" key="14">
    <source>
        <dbReference type="ARBA" id="ARBA00022842"/>
    </source>
</evidence>
<evidence type="ECO:0000256" key="12">
    <source>
        <dbReference type="ARBA" id="ARBA00022777"/>
    </source>
</evidence>
<evidence type="ECO:0000256" key="9">
    <source>
        <dbReference type="ARBA" id="ARBA00022679"/>
    </source>
</evidence>
<organism evidence="20 21">
    <name type="scientific">Dimargaris cristalligena</name>
    <dbReference type="NCBI Taxonomy" id="215637"/>
    <lineage>
        <taxon>Eukaryota</taxon>
        <taxon>Fungi</taxon>
        <taxon>Fungi incertae sedis</taxon>
        <taxon>Zoopagomycota</taxon>
        <taxon>Kickxellomycotina</taxon>
        <taxon>Dimargaritomycetes</taxon>
        <taxon>Dimargaritales</taxon>
        <taxon>Dimargaritaceae</taxon>
        <taxon>Dimargaris</taxon>
    </lineage>
</organism>
<evidence type="ECO:0000256" key="13">
    <source>
        <dbReference type="ARBA" id="ARBA00022840"/>
    </source>
</evidence>
<dbReference type="STRING" id="215637.A0A4V1J594"/>
<dbReference type="GO" id="GO:0004618">
    <property type="term" value="F:phosphoglycerate kinase activity"/>
    <property type="evidence" value="ECO:0007669"/>
    <property type="project" value="UniProtKB-EC"/>
</dbReference>
<dbReference type="OrthoDB" id="275353at2759"/>
<keyword evidence="9 18" id="KW-0808">Transferase</keyword>
<dbReference type="PANTHER" id="PTHR11406">
    <property type="entry name" value="PHOSPHOGLYCERATE KINASE"/>
    <property type="match status" value="1"/>
</dbReference>
<sequence>MTDNKLSNKLGLAEVDVKGKRVLIRVDFNVPFQNGKISNNQRITAALPTIQYALDKDASAVILMSHLGRPNGEVVAKYSLRPVAEELSSLLDRPVEFLDNCVGAEVEKACAAASGGKVILLENLRYHIEEEGSRKEADGKKVKADPAAVEKFRASLSKLGDVYVNDAFGTAHRAHSSMVGVNLPVRAAGFLMKKELDFFSKALENPERPFLAILGGAKVSDKIQLIDNLLDKVNMMIIGGGMAYTFKKTLENMKIGNSLFDQAGSEIVAKLVEKAHRNNVQLILPVDFITADDFSPDAKTGYAKQSEGIPEGWQGLDCGDESNKLNRDAILSARTIIWNGPLGVFEFEKFATGTRKGLEAVAEATKNGATTIIGGGDTATACAKWDFENKVSHVSTGGGASLELLEGKALPGVASLSSK</sequence>
<name>A0A4V1J594_9FUNG</name>
<accession>A0A4V1J594</accession>
<dbReference type="EMBL" id="ML002385">
    <property type="protein sequence ID" value="RKP38269.1"/>
    <property type="molecule type" value="Genomic_DNA"/>
</dbReference>
<evidence type="ECO:0000256" key="18">
    <source>
        <dbReference type="RuleBase" id="RU000532"/>
    </source>
</evidence>
<proteinExistence type="inferred from homology"/>
<feature type="binding site" evidence="16">
    <location>
        <begin position="27"/>
        <end position="29"/>
    </location>
    <ligand>
        <name>substrate</name>
    </ligand>
</feature>
<feature type="binding site" evidence="17">
    <location>
        <position position="346"/>
    </location>
    <ligand>
        <name>ATP</name>
        <dbReference type="ChEBI" id="CHEBI:30616"/>
    </ligand>
</feature>
<dbReference type="GO" id="GO:0043531">
    <property type="term" value="F:ADP binding"/>
    <property type="evidence" value="ECO:0007669"/>
    <property type="project" value="TreeGrafter"/>
</dbReference>
<evidence type="ECO:0000256" key="3">
    <source>
        <dbReference type="ARBA" id="ARBA00004496"/>
    </source>
</evidence>
<dbReference type="FunFam" id="3.40.50.1260:FF:000031">
    <property type="entry name" value="Phosphoglycerate kinase 1"/>
    <property type="match status" value="1"/>
</dbReference>
<comment type="cofactor">
    <cofactor evidence="2">
        <name>Mg(2+)</name>
        <dbReference type="ChEBI" id="CHEBI:18420"/>
    </cofactor>
</comment>
<gene>
    <name evidence="20" type="ORF">BJ085DRAFT_39718</name>
</gene>
<comment type="pathway">
    <text evidence="4">Carbohydrate degradation; glycolysis; pyruvate from D-glyceraldehyde 3-phosphate: step 2/5.</text>
</comment>
<dbReference type="GO" id="GO:0006094">
    <property type="term" value="P:gluconeogenesis"/>
    <property type="evidence" value="ECO:0007669"/>
    <property type="project" value="TreeGrafter"/>
</dbReference>
<keyword evidence="15" id="KW-0324">Glycolysis</keyword>
<feature type="binding site" evidence="16">
    <location>
        <position position="173"/>
    </location>
    <ligand>
        <name>(2R)-3-phosphoglycerate</name>
        <dbReference type="ChEBI" id="CHEBI:58272"/>
    </ligand>
</feature>
<evidence type="ECO:0000256" key="15">
    <source>
        <dbReference type="ARBA" id="ARBA00023152"/>
    </source>
</evidence>
<comment type="catalytic activity">
    <reaction evidence="1 18">
        <text>(2R)-3-phosphoglycerate + ATP = (2R)-3-phospho-glyceroyl phosphate + ADP</text>
        <dbReference type="Rhea" id="RHEA:14801"/>
        <dbReference type="ChEBI" id="CHEBI:30616"/>
        <dbReference type="ChEBI" id="CHEBI:57604"/>
        <dbReference type="ChEBI" id="CHEBI:58272"/>
        <dbReference type="ChEBI" id="CHEBI:456216"/>
        <dbReference type="EC" id="2.7.2.3"/>
    </reaction>
</comment>
<evidence type="ECO:0000256" key="1">
    <source>
        <dbReference type="ARBA" id="ARBA00000642"/>
    </source>
</evidence>
<dbReference type="InterPro" id="IPR015824">
    <property type="entry name" value="Phosphoglycerate_kinase_N"/>
</dbReference>
<keyword evidence="21" id="KW-1185">Reference proteome</keyword>
<dbReference type="EC" id="2.7.2.3" evidence="7 18"/>
<reference evidence="21" key="1">
    <citation type="journal article" date="2018" name="Nat. Microbiol.">
        <title>Leveraging single-cell genomics to expand the fungal tree of life.</title>
        <authorList>
            <person name="Ahrendt S.R."/>
            <person name="Quandt C.A."/>
            <person name="Ciobanu D."/>
            <person name="Clum A."/>
            <person name="Salamov A."/>
            <person name="Andreopoulos B."/>
            <person name="Cheng J.F."/>
            <person name="Woyke T."/>
            <person name="Pelin A."/>
            <person name="Henrissat B."/>
            <person name="Reynolds N.K."/>
            <person name="Benny G.L."/>
            <person name="Smith M.E."/>
            <person name="James T.Y."/>
            <person name="Grigoriev I.V."/>
        </authorList>
    </citation>
    <scope>NUCLEOTIDE SEQUENCE [LARGE SCALE GENOMIC DNA]</scope>
    <source>
        <strain evidence="21">RSA 468</strain>
    </source>
</reference>
<dbReference type="SUPFAM" id="SSF53748">
    <property type="entry name" value="Phosphoglycerate kinase"/>
    <property type="match status" value="1"/>
</dbReference>
<evidence type="ECO:0000256" key="16">
    <source>
        <dbReference type="PIRSR" id="PIRSR000724-1"/>
    </source>
</evidence>
<dbReference type="GO" id="GO:0006096">
    <property type="term" value="P:glycolytic process"/>
    <property type="evidence" value="ECO:0007669"/>
    <property type="project" value="UniProtKB-KW"/>
</dbReference>
<feature type="binding site" evidence="17">
    <location>
        <position position="222"/>
    </location>
    <ligand>
        <name>ATP</name>
        <dbReference type="ChEBI" id="CHEBI:30616"/>
    </ligand>
</feature>
<dbReference type="AlphaFoldDB" id="A0A4V1J594"/>
<keyword evidence="8" id="KW-0963">Cytoplasm</keyword>
<dbReference type="PANTHER" id="PTHR11406:SF0">
    <property type="entry name" value="PHOSPHOGLYCERATE KINASE"/>
    <property type="match status" value="1"/>
</dbReference>
<dbReference type="InterPro" id="IPR015911">
    <property type="entry name" value="Phosphoglycerate_kinase_CS"/>
</dbReference>
<dbReference type="FunFam" id="3.40.50.1260:FF:000019">
    <property type="entry name" value="Phosphoglycerate kinase 1"/>
    <property type="match status" value="1"/>
</dbReference>
<comment type="subcellular location">
    <subcellularLocation>
        <location evidence="3">Cytoplasm</location>
    </subcellularLocation>
</comment>
<dbReference type="GO" id="GO:0005829">
    <property type="term" value="C:cytosol"/>
    <property type="evidence" value="ECO:0007669"/>
    <property type="project" value="TreeGrafter"/>
</dbReference>
<dbReference type="PRINTS" id="PR00477">
    <property type="entry name" value="PHGLYCKINASE"/>
</dbReference>
<feature type="binding site" evidence="16">
    <location>
        <begin position="66"/>
        <end position="69"/>
    </location>
    <ligand>
        <name>substrate</name>
    </ligand>
</feature>
<keyword evidence="10" id="KW-0479">Metal-binding</keyword>
<feature type="binding site" evidence="16">
    <location>
        <position position="125"/>
    </location>
    <ligand>
        <name>(2R)-3-phosphoglycerate</name>
        <dbReference type="ChEBI" id="CHEBI:58272"/>
    </ligand>
</feature>
<keyword evidence="12 18" id="KW-0418">Kinase</keyword>
<evidence type="ECO:0000256" key="7">
    <source>
        <dbReference type="ARBA" id="ARBA00013061"/>
    </source>
</evidence>
<comment type="subunit">
    <text evidence="6 19">Monomer.</text>
</comment>
<evidence type="ECO:0000256" key="19">
    <source>
        <dbReference type="RuleBase" id="RU000696"/>
    </source>
</evidence>
<evidence type="ECO:0000313" key="20">
    <source>
        <dbReference type="EMBL" id="RKP38269.1"/>
    </source>
</evidence>
<dbReference type="InterPro" id="IPR036043">
    <property type="entry name" value="Phosphoglycerate_kinase_sf"/>
</dbReference>
<evidence type="ECO:0000256" key="17">
    <source>
        <dbReference type="PIRSR" id="PIRSR000724-2"/>
    </source>
</evidence>
<evidence type="ECO:0000256" key="4">
    <source>
        <dbReference type="ARBA" id="ARBA00004838"/>
    </source>
</evidence>
<feature type="binding site" evidence="17">
    <location>
        <begin position="375"/>
        <end position="378"/>
    </location>
    <ligand>
        <name>ATP</name>
        <dbReference type="ChEBI" id="CHEBI:30616"/>
    </ligand>
</feature>
<protein>
    <recommendedName>
        <fullName evidence="7 18">Phosphoglycerate kinase</fullName>
        <ecNumber evidence="7 18">2.7.2.3</ecNumber>
    </recommendedName>
</protein>
<evidence type="ECO:0000313" key="21">
    <source>
        <dbReference type="Proteomes" id="UP000268162"/>
    </source>
</evidence>
<dbReference type="PROSITE" id="PS00111">
    <property type="entry name" value="PGLYCERATE_KINASE"/>
    <property type="match status" value="1"/>
</dbReference>
<dbReference type="Pfam" id="PF00162">
    <property type="entry name" value="PGK"/>
    <property type="match status" value="1"/>
</dbReference>
<dbReference type="HAMAP" id="MF_00145">
    <property type="entry name" value="Phosphoglyc_kinase"/>
    <property type="match status" value="1"/>
</dbReference>
<evidence type="ECO:0000256" key="6">
    <source>
        <dbReference type="ARBA" id="ARBA00011245"/>
    </source>
</evidence>
<evidence type="ECO:0000256" key="8">
    <source>
        <dbReference type="ARBA" id="ARBA00022490"/>
    </source>
</evidence>
<dbReference type="Gene3D" id="3.40.50.1260">
    <property type="entry name" value="Phosphoglycerate kinase, N-terminal domain"/>
    <property type="match status" value="3"/>
</dbReference>
<keyword evidence="13 17" id="KW-0067">ATP-binding</keyword>
<dbReference type="InterPro" id="IPR001576">
    <property type="entry name" value="Phosphoglycerate_kinase"/>
</dbReference>
<keyword evidence="14" id="KW-0460">Magnesium</keyword>
<evidence type="ECO:0000256" key="2">
    <source>
        <dbReference type="ARBA" id="ARBA00001946"/>
    </source>
</evidence>
<comment type="similarity">
    <text evidence="5 18">Belongs to the phosphoglycerate kinase family.</text>
</comment>
<evidence type="ECO:0000256" key="10">
    <source>
        <dbReference type="ARBA" id="ARBA00022723"/>
    </source>
</evidence>
<feature type="binding site" evidence="16">
    <location>
        <position position="42"/>
    </location>
    <ligand>
        <name>(2R)-3-phosphoglycerate</name>
        <dbReference type="ChEBI" id="CHEBI:58272"/>
    </ligand>
</feature>